<dbReference type="RefSeq" id="WP_290318746.1">
    <property type="nucleotide sequence ID" value="NZ_JAUFPN010000182.1"/>
</dbReference>
<protein>
    <submittedName>
        <fullName evidence="1">Uncharacterized protein</fullName>
    </submittedName>
</protein>
<accession>A0ABT8ABG2</accession>
<organism evidence="1 2">
    <name type="scientific">Paeniroseomonas aquatica</name>
    <dbReference type="NCBI Taxonomy" id="373043"/>
    <lineage>
        <taxon>Bacteria</taxon>
        <taxon>Pseudomonadati</taxon>
        <taxon>Pseudomonadota</taxon>
        <taxon>Alphaproteobacteria</taxon>
        <taxon>Acetobacterales</taxon>
        <taxon>Acetobacteraceae</taxon>
        <taxon>Paeniroseomonas</taxon>
    </lineage>
</organism>
<comment type="caution">
    <text evidence="1">The sequence shown here is derived from an EMBL/GenBank/DDBJ whole genome shotgun (WGS) entry which is preliminary data.</text>
</comment>
<reference evidence="2" key="1">
    <citation type="journal article" date="2019" name="Int. J. Syst. Evol. Microbiol.">
        <title>The Global Catalogue of Microorganisms (GCM) 10K type strain sequencing project: providing services to taxonomists for standard genome sequencing and annotation.</title>
        <authorList>
            <consortium name="The Broad Institute Genomics Platform"/>
            <consortium name="The Broad Institute Genome Sequencing Center for Infectious Disease"/>
            <person name="Wu L."/>
            <person name="Ma J."/>
        </authorList>
    </citation>
    <scope>NUCLEOTIDE SEQUENCE [LARGE SCALE GENOMIC DNA]</scope>
    <source>
        <strain evidence="2">CECT 7131</strain>
    </source>
</reference>
<keyword evidence="2" id="KW-1185">Reference proteome</keyword>
<dbReference type="EMBL" id="JAUFPN010000182">
    <property type="protein sequence ID" value="MDN3566791.1"/>
    <property type="molecule type" value="Genomic_DNA"/>
</dbReference>
<evidence type="ECO:0000313" key="2">
    <source>
        <dbReference type="Proteomes" id="UP001529369"/>
    </source>
</evidence>
<name>A0ABT8ABG2_9PROT</name>
<evidence type="ECO:0000313" key="1">
    <source>
        <dbReference type="EMBL" id="MDN3566791.1"/>
    </source>
</evidence>
<dbReference type="Proteomes" id="UP001529369">
    <property type="component" value="Unassembled WGS sequence"/>
</dbReference>
<proteinExistence type="predicted"/>
<sequence>MPRPLPPETTLEAAAARYGAAFGADALPCLCGVSGDAVPTAVAMLTHAVAARRPLRYAAIAEATGLPPPPLHGAL</sequence>
<gene>
    <name evidence="1" type="ORF">QWZ14_20640</name>
</gene>